<accession>A0ABR1WA02</accession>
<dbReference type="GeneID" id="92045516"/>
<dbReference type="RefSeq" id="XP_066667798.1">
    <property type="nucleotide sequence ID" value="XM_066812456.1"/>
</dbReference>
<keyword evidence="3" id="KW-1185">Reference proteome</keyword>
<sequence>MSIQLPELVFLIVDQLHDRGDARLASYASISPIWQHAVERRTFAHLEIFDTDISDFARVFSNYQHRRNYLRQLDVDFHFLEPCILNQQVDENKQIFQSTVTSLLGTLQQWEDQDDRESSQPGTFLTLLFRYHEGVNIYGPRGRQIEPSHDWHVLHLPRLHRVGGFIDCSQPYLYSLPPLVPHPSVVCDMARLFSQLRTLELQSIEMKIPSQEDFTEGQGIDPLCEAIRRLAQPTVKVLMVGRFAISADLFRNRRQHATREENSWKALEKIVLWTHLMDATGRWYLDDEASRNRGLGSFLEDYTDTIFNNMPCMRYARLVIGWEEKRGVDIRCYNFGKHFLKPDRRHLRLAWWGRTKQSLPDRLRANWDDWLEGFDVDEREPGYIEESDESDDTPRDDDEETSSVEEAGLLDAEEDVSGED</sequence>
<feature type="region of interest" description="Disordered" evidence="1">
    <location>
        <begin position="378"/>
        <end position="420"/>
    </location>
</feature>
<protein>
    <recommendedName>
        <fullName evidence="4">F-box domain-containing protein</fullName>
    </recommendedName>
</protein>
<dbReference type="Proteomes" id="UP001433268">
    <property type="component" value="Unassembled WGS sequence"/>
</dbReference>
<name>A0ABR1WA02_9PEZI</name>
<organism evidence="2 3">
    <name type="scientific">Apiospora hydei</name>
    <dbReference type="NCBI Taxonomy" id="1337664"/>
    <lineage>
        <taxon>Eukaryota</taxon>
        <taxon>Fungi</taxon>
        <taxon>Dikarya</taxon>
        <taxon>Ascomycota</taxon>
        <taxon>Pezizomycotina</taxon>
        <taxon>Sordariomycetes</taxon>
        <taxon>Xylariomycetidae</taxon>
        <taxon>Amphisphaeriales</taxon>
        <taxon>Apiosporaceae</taxon>
        <taxon>Apiospora</taxon>
    </lineage>
</organism>
<gene>
    <name evidence="2" type="ORF">PG997_008141</name>
</gene>
<dbReference type="EMBL" id="JAQQWN010000006">
    <property type="protein sequence ID" value="KAK8080323.1"/>
    <property type="molecule type" value="Genomic_DNA"/>
</dbReference>
<comment type="caution">
    <text evidence="2">The sequence shown here is derived from an EMBL/GenBank/DDBJ whole genome shotgun (WGS) entry which is preliminary data.</text>
</comment>
<proteinExistence type="predicted"/>
<evidence type="ECO:0000313" key="3">
    <source>
        <dbReference type="Proteomes" id="UP001433268"/>
    </source>
</evidence>
<evidence type="ECO:0008006" key="4">
    <source>
        <dbReference type="Google" id="ProtNLM"/>
    </source>
</evidence>
<feature type="compositionally biased region" description="Acidic residues" evidence="1">
    <location>
        <begin position="411"/>
        <end position="420"/>
    </location>
</feature>
<evidence type="ECO:0000256" key="1">
    <source>
        <dbReference type="SAM" id="MobiDB-lite"/>
    </source>
</evidence>
<feature type="compositionally biased region" description="Acidic residues" evidence="1">
    <location>
        <begin position="378"/>
        <end position="403"/>
    </location>
</feature>
<evidence type="ECO:0000313" key="2">
    <source>
        <dbReference type="EMBL" id="KAK8080323.1"/>
    </source>
</evidence>
<reference evidence="2 3" key="1">
    <citation type="submission" date="2023-01" db="EMBL/GenBank/DDBJ databases">
        <title>Analysis of 21 Apiospora genomes using comparative genomics revels a genus with tremendous synthesis potential of carbohydrate active enzymes and secondary metabolites.</title>
        <authorList>
            <person name="Sorensen T."/>
        </authorList>
    </citation>
    <scope>NUCLEOTIDE SEQUENCE [LARGE SCALE GENOMIC DNA]</scope>
    <source>
        <strain evidence="2 3">CBS 114990</strain>
    </source>
</reference>